<dbReference type="AlphaFoldDB" id="A0A0D1C3Z8"/>
<dbReference type="GO" id="GO:0030599">
    <property type="term" value="F:pectinesterase activity"/>
    <property type="evidence" value="ECO:0000318"/>
    <property type="project" value="GO_Central"/>
</dbReference>
<keyword evidence="5" id="KW-0063">Aspartyl esterase</keyword>
<gene>
    <name evidence="8" type="ORF">UMAG_12233</name>
</gene>
<accession>A0A0D1C3Z8</accession>
<dbReference type="Gene3D" id="2.160.20.10">
    <property type="entry name" value="Single-stranded right-handed beta-helix, Pectin lyase-like"/>
    <property type="match status" value="1"/>
</dbReference>
<feature type="signal peptide" evidence="6">
    <location>
        <begin position="1"/>
        <end position="23"/>
    </location>
</feature>
<sequence>MLSLSYGVTFGVVLSSFLASVLAIPVAHKTTRQNGAIELSERCQAPKFPSQDPLDDCPRGTVFVSQRHPSAKYRNISSALVALPEDGSTRTILIDSGEYNEKVVVTRTSPTILAGVSRDIRDPLSNRVRIWQSSYINQSDPLTTLRNCDAVVLSVGTGSSAGSSDFKAYNIDFTQRQYWHGQLVTQDQLGPSAALCMQAGNASFYACSFESYQDTLFVGSRGQAFFFESIVRGMTDQLYGSGKAWFERVKLLSRACRGGITAWRGNADNLDDPSVGVYISNSVIDRSPDAITGTNLTGTCHLGRPWNAHAHAVYLNTWMSDIVSPAGFKIWSRDQSNFEQGVTRFAEYKSSGPGGNLGSRNSTLEHVLTDHEAKKTTYNGVFGGSTPWIDAKRIHHW</sequence>
<evidence type="ECO:0000256" key="5">
    <source>
        <dbReference type="ARBA" id="ARBA00023085"/>
    </source>
</evidence>
<dbReference type="SMR" id="A0A0D1C3Z8"/>
<dbReference type="KEGG" id="uma:UMAG_12233"/>
<evidence type="ECO:0000259" key="7">
    <source>
        <dbReference type="Pfam" id="PF01095"/>
    </source>
</evidence>
<dbReference type="OrthoDB" id="2019149at2759"/>
<evidence type="ECO:0000256" key="4">
    <source>
        <dbReference type="ARBA" id="ARBA00022801"/>
    </source>
</evidence>
<feature type="chain" id="PRO_5011112019" description="pectinesterase" evidence="6">
    <location>
        <begin position="24"/>
        <end position="397"/>
    </location>
</feature>
<evidence type="ECO:0000256" key="2">
    <source>
        <dbReference type="ARBA" id="ARBA00008891"/>
    </source>
</evidence>
<evidence type="ECO:0000256" key="1">
    <source>
        <dbReference type="ARBA" id="ARBA00005184"/>
    </source>
</evidence>
<dbReference type="PANTHER" id="PTHR31321">
    <property type="entry name" value="ACYL-COA THIOESTER HYDROLASE YBHC-RELATED"/>
    <property type="match status" value="1"/>
</dbReference>
<comment type="pathway">
    <text evidence="1">Glycan metabolism; pectin degradation; 2-dehydro-3-deoxy-D-gluconate from pectin: step 1/5.</text>
</comment>
<dbReference type="VEuPathDB" id="FungiDB:UMAG_12233"/>
<comment type="similarity">
    <text evidence="2">Belongs to the pectinesterase family.</text>
</comment>
<dbReference type="Pfam" id="PF01095">
    <property type="entry name" value="Pectinesterase"/>
    <property type="match status" value="1"/>
</dbReference>
<dbReference type="InterPro" id="IPR011050">
    <property type="entry name" value="Pectin_lyase_fold/virulence"/>
</dbReference>
<keyword evidence="6" id="KW-0732">Signal</keyword>
<evidence type="ECO:0000313" key="9">
    <source>
        <dbReference type="Proteomes" id="UP000000561"/>
    </source>
</evidence>
<keyword evidence="9" id="KW-1185">Reference proteome</keyword>
<dbReference type="InterPro" id="IPR012334">
    <property type="entry name" value="Pectin_lyas_fold"/>
</dbReference>
<dbReference type="PANTHER" id="PTHR31321:SF137">
    <property type="entry name" value="PECTIN METHYL ESTERASE (EUROFUNG)"/>
    <property type="match status" value="1"/>
</dbReference>
<dbReference type="InParanoid" id="A0A0D1C3Z8"/>
<dbReference type="eggNOG" id="ENOG502R6WA">
    <property type="taxonomic scope" value="Eukaryota"/>
</dbReference>
<dbReference type="STRING" id="237631.A0A0D1C3Z8"/>
<dbReference type="Proteomes" id="UP000000561">
    <property type="component" value="Chromosome 9"/>
</dbReference>
<evidence type="ECO:0000256" key="6">
    <source>
        <dbReference type="SAM" id="SignalP"/>
    </source>
</evidence>
<evidence type="ECO:0000313" key="8">
    <source>
        <dbReference type="EMBL" id="KIS68427.1"/>
    </source>
</evidence>
<dbReference type="InterPro" id="IPR000070">
    <property type="entry name" value="Pectinesterase_cat"/>
</dbReference>
<dbReference type="SUPFAM" id="SSF51126">
    <property type="entry name" value="Pectin lyase-like"/>
    <property type="match status" value="1"/>
</dbReference>
<proteinExistence type="inferred from homology"/>
<dbReference type="GeneID" id="23567985"/>
<protein>
    <recommendedName>
        <fullName evidence="3">pectinesterase</fullName>
        <ecNumber evidence="3">3.1.1.11</ecNumber>
    </recommendedName>
</protein>
<reference evidence="8 9" key="1">
    <citation type="journal article" date="2006" name="Nature">
        <title>Insights from the genome of the biotrophic fungal plant pathogen Ustilago maydis.</title>
        <authorList>
            <person name="Kamper J."/>
            <person name="Kahmann R."/>
            <person name="Bolker M."/>
            <person name="Ma L.J."/>
            <person name="Brefort T."/>
            <person name="Saville B.J."/>
            <person name="Banuett F."/>
            <person name="Kronstad J.W."/>
            <person name="Gold S.E."/>
            <person name="Muller O."/>
            <person name="Perlin M.H."/>
            <person name="Wosten H.A."/>
            <person name="de Vries R."/>
            <person name="Ruiz-Herrera J."/>
            <person name="Reynaga-Pena C.G."/>
            <person name="Snetselaar K."/>
            <person name="McCann M."/>
            <person name="Perez-Martin J."/>
            <person name="Feldbrugge M."/>
            <person name="Basse C.W."/>
            <person name="Steinberg G."/>
            <person name="Ibeas J.I."/>
            <person name="Holloman W."/>
            <person name="Guzman P."/>
            <person name="Farman M."/>
            <person name="Stajich J.E."/>
            <person name="Sentandreu R."/>
            <person name="Gonzalez-Prieto J.M."/>
            <person name="Kennell J.C."/>
            <person name="Molina L."/>
            <person name="Schirawski J."/>
            <person name="Mendoza-Mendoza A."/>
            <person name="Greilinger D."/>
            <person name="Munch K."/>
            <person name="Rossel N."/>
            <person name="Scherer M."/>
            <person name="Vranes M."/>
            <person name="Ladendorf O."/>
            <person name="Vincon V."/>
            <person name="Fuchs U."/>
            <person name="Sandrock B."/>
            <person name="Meng S."/>
            <person name="Ho E.C."/>
            <person name="Cahill M.J."/>
            <person name="Boyce K.J."/>
            <person name="Klose J."/>
            <person name="Klosterman S.J."/>
            <person name="Deelstra H.J."/>
            <person name="Ortiz-Castellanos L."/>
            <person name="Li W."/>
            <person name="Sanchez-Alonso P."/>
            <person name="Schreier P.H."/>
            <person name="Hauser-Hahn I."/>
            <person name="Vaupel M."/>
            <person name="Koopmann E."/>
            <person name="Friedrich G."/>
            <person name="Voss H."/>
            <person name="Schluter T."/>
            <person name="Margolis J."/>
            <person name="Platt D."/>
            <person name="Swimmer C."/>
            <person name="Gnirke A."/>
            <person name="Chen F."/>
            <person name="Vysotskaia V."/>
            <person name="Mannhaupt G."/>
            <person name="Guldener U."/>
            <person name="Munsterkotter M."/>
            <person name="Haase D."/>
            <person name="Oesterheld M."/>
            <person name="Mewes H.W."/>
            <person name="Mauceli E.W."/>
            <person name="DeCaprio D."/>
            <person name="Wade C.M."/>
            <person name="Butler J."/>
            <person name="Young S."/>
            <person name="Jaffe D.B."/>
            <person name="Calvo S."/>
            <person name="Nusbaum C."/>
            <person name="Galagan J."/>
            <person name="Birren B.W."/>
        </authorList>
    </citation>
    <scope>NUCLEOTIDE SEQUENCE [LARGE SCALE GENOMIC DNA]</scope>
    <source>
        <strain evidence="9">DSM 14603 / FGSC 9021 / UM521</strain>
    </source>
</reference>
<organism evidence="8 9">
    <name type="scientific">Mycosarcoma maydis</name>
    <name type="common">Corn smut fungus</name>
    <name type="synonym">Ustilago maydis</name>
    <dbReference type="NCBI Taxonomy" id="5270"/>
    <lineage>
        <taxon>Eukaryota</taxon>
        <taxon>Fungi</taxon>
        <taxon>Dikarya</taxon>
        <taxon>Basidiomycota</taxon>
        <taxon>Ustilaginomycotina</taxon>
        <taxon>Ustilaginomycetes</taxon>
        <taxon>Ustilaginales</taxon>
        <taxon>Ustilaginaceae</taxon>
        <taxon>Mycosarcoma</taxon>
    </lineage>
</organism>
<dbReference type="GO" id="GO:0045490">
    <property type="term" value="P:pectin catabolic process"/>
    <property type="evidence" value="ECO:0000318"/>
    <property type="project" value="GO_Central"/>
</dbReference>
<evidence type="ECO:0000256" key="3">
    <source>
        <dbReference type="ARBA" id="ARBA00013229"/>
    </source>
</evidence>
<dbReference type="FunFam" id="2.160.20.10:FF:000063">
    <property type="entry name" value="Pectin esterase"/>
    <property type="match status" value="1"/>
</dbReference>
<dbReference type="EC" id="3.1.1.11" evidence="3"/>
<dbReference type="GO" id="GO:0042545">
    <property type="term" value="P:cell wall modification"/>
    <property type="evidence" value="ECO:0007669"/>
    <property type="project" value="InterPro"/>
</dbReference>
<dbReference type="RefSeq" id="XP_011390119.1">
    <property type="nucleotide sequence ID" value="XM_011391817.1"/>
</dbReference>
<keyword evidence="4" id="KW-0378">Hydrolase</keyword>
<dbReference type="EMBL" id="CM003148">
    <property type="protein sequence ID" value="KIS68427.1"/>
    <property type="molecule type" value="Genomic_DNA"/>
</dbReference>
<dbReference type="UniPathway" id="UPA00545">
    <property type="reaction ID" value="UER00823"/>
</dbReference>
<name>A0A0D1C3Z8_MYCMD</name>
<feature type="domain" description="Pectinesterase catalytic" evidence="7">
    <location>
        <begin position="184"/>
        <end position="378"/>
    </location>
</feature>